<reference evidence="3" key="1">
    <citation type="journal article" date="2021" name="J. Hered.">
        <title>Genome Assembly of Salicaceae Populus deltoides (Eastern Cottonwood) I-69 Based on Nanopore Sequencing and Hi-C Technologies.</title>
        <authorList>
            <person name="Bai S."/>
            <person name="Wu H."/>
            <person name="Zhang J."/>
            <person name="Pan Z."/>
            <person name="Zhao W."/>
            <person name="Li Z."/>
            <person name="Tong C."/>
        </authorList>
    </citation>
    <scope>NUCLEOTIDE SEQUENCE</scope>
    <source>
        <tissue evidence="3">Leaf</tissue>
    </source>
</reference>
<dbReference type="InterPro" id="IPR007454">
    <property type="entry name" value="UPF0250_YbeD-like"/>
</dbReference>
<keyword evidence="4" id="KW-1185">Reference proteome</keyword>
<dbReference type="AlphaFoldDB" id="A0A8T2Z6K3"/>
<organism evidence="3 4">
    <name type="scientific">Populus deltoides</name>
    <name type="common">Eastern poplar</name>
    <name type="synonym">Eastern cottonwood</name>
    <dbReference type="NCBI Taxonomy" id="3696"/>
    <lineage>
        <taxon>Eukaryota</taxon>
        <taxon>Viridiplantae</taxon>
        <taxon>Streptophyta</taxon>
        <taxon>Embryophyta</taxon>
        <taxon>Tracheophyta</taxon>
        <taxon>Spermatophyta</taxon>
        <taxon>Magnoliopsida</taxon>
        <taxon>eudicotyledons</taxon>
        <taxon>Gunneridae</taxon>
        <taxon>Pentapetalae</taxon>
        <taxon>rosids</taxon>
        <taxon>fabids</taxon>
        <taxon>Malpighiales</taxon>
        <taxon>Salicaceae</taxon>
        <taxon>Saliceae</taxon>
        <taxon>Populus</taxon>
    </lineage>
</organism>
<dbReference type="Pfam" id="PF04359">
    <property type="entry name" value="DUF493"/>
    <property type="match status" value="1"/>
</dbReference>
<feature type="compositionally biased region" description="Polar residues" evidence="1">
    <location>
        <begin position="330"/>
        <end position="345"/>
    </location>
</feature>
<keyword evidence="2" id="KW-1133">Transmembrane helix</keyword>
<feature type="region of interest" description="Disordered" evidence="1">
    <location>
        <begin position="326"/>
        <end position="347"/>
    </location>
</feature>
<comment type="caution">
    <text evidence="3">The sequence shown here is derived from an EMBL/GenBank/DDBJ whole genome shotgun (WGS) entry which is preliminary data.</text>
</comment>
<keyword evidence="2" id="KW-0472">Membrane</keyword>
<dbReference type="Gene3D" id="3.30.70.260">
    <property type="match status" value="1"/>
</dbReference>
<name>A0A8T2Z6K3_POPDE</name>
<dbReference type="PANTHER" id="PTHR34782:SF1">
    <property type="entry name" value="PHOSPHORIBOSYLFORMYLGLYCINAMIDINE SYNTHASE"/>
    <property type="match status" value="1"/>
</dbReference>
<keyword evidence="2" id="KW-0812">Transmembrane</keyword>
<proteinExistence type="predicted"/>
<dbReference type="PANTHER" id="PTHR34782">
    <property type="entry name" value="PHOSPHORIBOSYLFORMYLGLYCINAMIDINE SYNTHASE"/>
    <property type="match status" value="1"/>
</dbReference>
<feature type="region of interest" description="Disordered" evidence="1">
    <location>
        <begin position="418"/>
        <end position="442"/>
    </location>
</feature>
<feature type="transmembrane region" description="Helical" evidence="2">
    <location>
        <begin position="212"/>
        <end position="233"/>
    </location>
</feature>
<accession>A0A8T2Z6K3</accession>
<gene>
    <name evidence="3" type="ORF">H0E87_006264</name>
</gene>
<evidence type="ECO:0000313" key="3">
    <source>
        <dbReference type="EMBL" id="KAH8512896.1"/>
    </source>
</evidence>
<evidence type="ECO:0000256" key="1">
    <source>
        <dbReference type="SAM" id="MobiDB-lite"/>
    </source>
</evidence>
<dbReference type="InterPro" id="IPR027471">
    <property type="entry name" value="YbeD-like_sf"/>
</dbReference>
<evidence type="ECO:0000313" key="4">
    <source>
        <dbReference type="Proteomes" id="UP000807159"/>
    </source>
</evidence>
<protein>
    <submittedName>
        <fullName evidence="3">Uncharacterized protein</fullName>
    </submittedName>
</protein>
<dbReference type="EMBL" id="JACEGQ020000003">
    <property type="protein sequence ID" value="KAH8512896.1"/>
    <property type="molecule type" value="Genomic_DNA"/>
</dbReference>
<dbReference type="Proteomes" id="UP000807159">
    <property type="component" value="Chromosome 3"/>
</dbReference>
<evidence type="ECO:0000256" key="2">
    <source>
        <dbReference type="SAM" id="Phobius"/>
    </source>
</evidence>
<sequence>MVCRSVLRSVLTTEAWMMMMIPPHHPNRAIIYSFSPARTVGFSSSKTTSIRAPESHHFGRTKPALVNCFCSYYNEGDEDQEPPQEAVLKVISEVSKTQARVGQTTNVVIGGTVADDSTDEWLALDKKVNSYPTVRGFTAIGTGGDDFVRAMVIAVESVIQQPIPEGQVRQKVSSRGKYVSVNIGPVQVVSSEQVQAVYNAMRRDDRMNLENVALYYFCLLILGLAYSILHLLVTSVDGSQSDIRCLYSLDLVGLYGLLISSGSGTTLLVRSVLTVKLTTVSTIYQALQGTASTTVVKSRKAVGIMLTNGEQLVLNVDSKDVLERKLEDSPSATVSNSPTQNSRPSSMVKAHTIIPAHLVAEAISTIRGLDLRWSGPITLSEMQYVRQYVLAKYPQYCNGIVADGDSTFNLTNLCIDEESSKSTPDSKRGLPQSFGARESTPKFTRSLSDLDKTQLEASRLVDILNKKTSFQGNFISIPEIQVQNRALTHCGLSEADYLVIFMPNYRDAMVIIGESYPFFRGNYYMTIIEEENDMIREFATSKESKVIPMPETWLDLRIKGSQLSQYFRRKCKHIPKGLFSYPAIVNETRYSMHWISEAHRNSWHVLLDATGLVSGEERLALALHRPDFVLCTLDNTHAQPSKITCLLVRKLSFDTSASLD</sequence>
<dbReference type="SUPFAM" id="SSF117991">
    <property type="entry name" value="YbeD/HP0495-like"/>
    <property type="match status" value="1"/>
</dbReference>
<feature type="compositionally biased region" description="Basic and acidic residues" evidence="1">
    <location>
        <begin position="418"/>
        <end position="428"/>
    </location>
</feature>